<reference evidence="1 2" key="1">
    <citation type="submission" date="2018-09" db="EMBL/GenBank/DDBJ databases">
        <title>Murine metabolic-syndrome-specific gut microbial biobank.</title>
        <authorList>
            <person name="Liu C."/>
        </authorList>
    </citation>
    <scope>NUCLEOTIDE SEQUENCE [LARGE SCALE GENOMIC DNA]</scope>
    <source>
        <strain evidence="1 2">C-30</strain>
    </source>
</reference>
<dbReference type="AlphaFoldDB" id="A0A4Q2AX29"/>
<evidence type="ECO:0000313" key="1">
    <source>
        <dbReference type="EMBL" id="RXV75366.1"/>
    </source>
</evidence>
<dbReference type="OrthoDB" id="2296783at2"/>
<dbReference type="Proteomes" id="UP000289316">
    <property type="component" value="Unassembled WGS sequence"/>
</dbReference>
<name>A0A4Q2AX29_9LACO</name>
<evidence type="ECO:0000313" key="2">
    <source>
        <dbReference type="Proteomes" id="UP000289316"/>
    </source>
</evidence>
<dbReference type="RefSeq" id="WP_089135367.1">
    <property type="nucleotide sequence ID" value="NZ_BDFM01000158.1"/>
</dbReference>
<protein>
    <submittedName>
        <fullName evidence="1">DUF1617 family protein</fullName>
    </submittedName>
</protein>
<dbReference type="EMBL" id="QZFR01000005">
    <property type="protein sequence ID" value="RXV75366.1"/>
    <property type="molecule type" value="Genomic_DNA"/>
</dbReference>
<sequence length="142" mass="16346">MNTVTFKNGELSIIKNFLNGIKVRGKASRGRSKLLKLLAKKEQELNDDLNDVRKPYLILGDNGEPLIEDNNVKFKDEEAREKVTAEIIELFDEKAVIDITEYHDKLHALYDALNEYEYDLSGDDANAYDLLLDELEKIKEDK</sequence>
<comment type="caution">
    <text evidence="1">The sequence shown here is derived from an EMBL/GenBank/DDBJ whole genome shotgun (WGS) entry which is preliminary data.</text>
</comment>
<dbReference type="InterPro" id="IPR011675">
    <property type="entry name" value="DUF1617"/>
</dbReference>
<accession>A0A4Q2AX29</accession>
<organism evidence="1 2">
    <name type="scientific">Ligilactobacillus murinus</name>
    <dbReference type="NCBI Taxonomy" id="1622"/>
    <lineage>
        <taxon>Bacteria</taxon>
        <taxon>Bacillati</taxon>
        <taxon>Bacillota</taxon>
        <taxon>Bacilli</taxon>
        <taxon>Lactobacillales</taxon>
        <taxon>Lactobacillaceae</taxon>
        <taxon>Ligilactobacillus</taxon>
    </lineage>
</organism>
<proteinExistence type="predicted"/>
<gene>
    <name evidence="1" type="ORF">D6C19_01595</name>
</gene>
<dbReference type="Pfam" id="PF07761">
    <property type="entry name" value="DUF1617"/>
    <property type="match status" value="1"/>
</dbReference>